<keyword evidence="4 6" id="KW-1133">Transmembrane helix</keyword>
<feature type="transmembrane region" description="Helical" evidence="6">
    <location>
        <begin position="306"/>
        <end position="328"/>
    </location>
</feature>
<dbReference type="EMBL" id="MHLW01000029">
    <property type="protein sequence ID" value="OGZ17651.1"/>
    <property type="molecule type" value="Genomic_DNA"/>
</dbReference>
<reference evidence="7 8" key="1">
    <citation type="journal article" date="2016" name="Nat. Commun.">
        <title>Thousands of microbial genomes shed light on interconnected biogeochemical processes in an aquifer system.</title>
        <authorList>
            <person name="Anantharaman K."/>
            <person name="Brown C.T."/>
            <person name="Hug L.A."/>
            <person name="Sharon I."/>
            <person name="Castelle C.J."/>
            <person name="Probst A.J."/>
            <person name="Thomas B.C."/>
            <person name="Singh A."/>
            <person name="Wilkins M.J."/>
            <person name="Karaoz U."/>
            <person name="Brodie E.L."/>
            <person name="Williams K.H."/>
            <person name="Hubbard S.S."/>
            <person name="Banfield J.F."/>
        </authorList>
    </citation>
    <scope>NUCLEOTIDE SEQUENCE [LARGE SCALE GENOMIC DNA]</scope>
</reference>
<evidence type="ECO:0000313" key="8">
    <source>
        <dbReference type="Proteomes" id="UP000178893"/>
    </source>
</evidence>
<dbReference type="Pfam" id="PF01594">
    <property type="entry name" value="AI-2E_transport"/>
    <property type="match status" value="1"/>
</dbReference>
<proteinExistence type="inferred from homology"/>
<comment type="caution">
    <text evidence="7">The sequence shown here is derived from an EMBL/GenBank/DDBJ whole genome shotgun (WGS) entry which is preliminary data.</text>
</comment>
<dbReference type="GO" id="GO:0016020">
    <property type="term" value="C:membrane"/>
    <property type="evidence" value="ECO:0007669"/>
    <property type="project" value="UniProtKB-SubCell"/>
</dbReference>
<comment type="subcellular location">
    <subcellularLocation>
        <location evidence="1">Membrane</location>
        <topology evidence="1">Multi-pass membrane protein</topology>
    </subcellularLocation>
</comment>
<feature type="transmembrane region" description="Helical" evidence="6">
    <location>
        <begin position="228"/>
        <end position="257"/>
    </location>
</feature>
<evidence type="ECO:0000256" key="1">
    <source>
        <dbReference type="ARBA" id="ARBA00004141"/>
    </source>
</evidence>
<protein>
    <recommendedName>
        <fullName evidence="9">AI-2E family transporter</fullName>
    </recommendedName>
</protein>
<name>A0A1G2DX82_9BACT</name>
<dbReference type="Proteomes" id="UP000178893">
    <property type="component" value="Unassembled WGS sequence"/>
</dbReference>
<evidence type="ECO:0000256" key="5">
    <source>
        <dbReference type="ARBA" id="ARBA00023136"/>
    </source>
</evidence>
<feature type="transmembrane region" description="Helical" evidence="6">
    <location>
        <begin position="264"/>
        <end position="286"/>
    </location>
</feature>
<evidence type="ECO:0000313" key="7">
    <source>
        <dbReference type="EMBL" id="OGZ17651.1"/>
    </source>
</evidence>
<organism evidence="7 8">
    <name type="scientific">Candidatus Nealsonbacteria bacterium RBG_13_37_56</name>
    <dbReference type="NCBI Taxonomy" id="1801661"/>
    <lineage>
        <taxon>Bacteria</taxon>
        <taxon>Candidatus Nealsoniibacteriota</taxon>
    </lineage>
</organism>
<evidence type="ECO:0000256" key="3">
    <source>
        <dbReference type="ARBA" id="ARBA00022692"/>
    </source>
</evidence>
<comment type="similarity">
    <text evidence="2">Belongs to the autoinducer-2 exporter (AI-2E) (TC 2.A.86) family.</text>
</comment>
<dbReference type="PANTHER" id="PTHR21716">
    <property type="entry name" value="TRANSMEMBRANE PROTEIN"/>
    <property type="match status" value="1"/>
</dbReference>
<gene>
    <name evidence="7" type="ORF">A2V72_02590</name>
</gene>
<feature type="transmembrane region" description="Helical" evidence="6">
    <location>
        <begin position="12"/>
        <end position="29"/>
    </location>
</feature>
<feature type="transmembrane region" description="Helical" evidence="6">
    <location>
        <begin position="139"/>
        <end position="165"/>
    </location>
</feature>
<dbReference type="GO" id="GO:0055085">
    <property type="term" value="P:transmembrane transport"/>
    <property type="evidence" value="ECO:0007669"/>
    <property type="project" value="TreeGrafter"/>
</dbReference>
<evidence type="ECO:0008006" key="9">
    <source>
        <dbReference type="Google" id="ProtNLM"/>
    </source>
</evidence>
<evidence type="ECO:0000256" key="2">
    <source>
        <dbReference type="ARBA" id="ARBA00009773"/>
    </source>
</evidence>
<keyword evidence="3 6" id="KW-0812">Transmembrane</keyword>
<sequence>MENNEKILDISWKTIAKISIAVAVFYIFYSVRNILIWFIFALTISVLFNPAVSFLQKKRIPRGLAVVSIYVGVFGFLSILLFSVVPIFIAEIQSFLNSFPEYFEKIAPPLQGLGFRAFNNLESFLMALGNTLEGMADNIFAALFSIFGGFFTTLFVIVTAIFLSLEEKGVEKTLILLFPKRYEAQVMGVWTRCQKKVSGWFGARLLACLFVGLASYLAFLLFNVDYPFTLALFAGVFNFIPYVGPLLTAVILFLIVFPTEMFKAIFVLIAFGLIQQIENSILSPILMKKFVGLPPALVLISLVVGANLWGALGAVLSIPLFGILFEFFKEFLQRRRDKKVVVV</sequence>
<dbReference type="PANTHER" id="PTHR21716:SF62">
    <property type="entry name" value="TRANSPORT PROTEIN YDBI-RELATED"/>
    <property type="match status" value="1"/>
</dbReference>
<feature type="transmembrane region" description="Helical" evidence="6">
    <location>
        <begin position="35"/>
        <end position="55"/>
    </location>
</feature>
<accession>A0A1G2DX82</accession>
<evidence type="ECO:0000256" key="4">
    <source>
        <dbReference type="ARBA" id="ARBA00022989"/>
    </source>
</evidence>
<feature type="transmembrane region" description="Helical" evidence="6">
    <location>
        <begin position="201"/>
        <end position="222"/>
    </location>
</feature>
<feature type="transmembrane region" description="Helical" evidence="6">
    <location>
        <begin position="67"/>
        <end position="89"/>
    </location>
</feature>
<dbReference type="AlphaFoldDB" id="A0A1G2DX82"/>
<dbReference type="InterPro" id="IPR002549">
    <property type="entry name" value="AI-2E-like"/>
</dbReference>
<evidence type="ECO:0000256" key="6">
    <source>
        <dbReference type="SAM" id="Phobius"/>
    </source>
</evidence>
<keyword evidence="5 6" id="KW-0472">Membrane</keyword>